<dbReference type="GO" id="GO:0051539">
    <property type="term" value="F:4 iron, 4 sulfur cluster binding"/>
    <property type="evidence" value="ECO:0007669"/>
    <property type="project" value="UniProtKB-KW"/>
</dbReference>
<protein>
    <submittedName>
        <fullName evidence="7">CoB--CoM heterodisulfide reductase subunit C</fullName>
    </submittedName>
</protein>
<evidence type="ECO:0000256" key="2">
    <source>
        <dbReference type="ARBA" id="ARBA00022723"/>
    </source>
</evidence>
<dbReference type="InterPro" id="IPR017900">
    <property type="entry name" value="4Fe4S_Fe_S_CS"/>
</dbReference>
<dbReference type="GO" id="GO:0016491">
    <property type="term" value="F:oxidoreductase activity"/>
    <property type="evidence" value="ECO:0007669"/>
    <property type="project" value="UniProtKB-KW"/>
</dbReference>
<dbReference type="SUPFAM" id="SSF46548">
    <property type="entry name" value="alpha-helical ferredoxin"/>
    <property type="match status" value="1"/>
</dbReference>
<dbReference type="InterPro" id="IPR009051">
    <property type="entry name" value="Helical_ferredxn"/>
</dbReference>
<name>A0A5K7SGP0_9BACT</name>
<dbReference type="PANTHER" id="PTHR43255">
    <property type="entry name" value="IRON-SULFUR-BINDING OXIDOREDUCTASE FADF-RELATED-RELATED"/>
    <property type="match status" value="1"/>
</dbReference>
<keyword evidence="8" id="KW-1185">Reference proteome</keyword>
<accession>A0A5K7SGP0</accession>
<organism evidence="7 8">
    <name type="scientific">Aquipluma nitroreducens</name>
    <dbReference type="NCBI Taxonomy" id="2010828"/>
    <lineage>
        <taxon>Bacteria</taxon>
        <taxon>Pseudomonadati</taxon>
        <taxon>Bacteroidota</taxon>
        <taxon>Bacteroidia</taxon>
        <taxon>Marinilabiliales</taxon>
        <taxon>Prolixibacteraceae</taxon>
        <taxon>Aquipluma</taxon>
    </lineage>
</organism>
<reference evidence="7" key="1">
    <citation type="journal article" date="2020" name="Int. J. Syst. Evol. Microbiol.">
        <title>Aquipluma nitroreducens gen. nov. sp. nov., a novel facultatively anaerobic bacterium isolated from a freshwater lake.</title>
        <authorList>
            <person name="Watanabe M."/>
            <person name="Kojima H."/>
            <person name="Fukui M."/>
        </authorList>
    </citation>
    <scope>NUCLEOTIDE SEQUENCE</scope>
    <source>
        <strain evidence="7">MeG22</strain>
    </source>
</reference>
<dbReference type="Gene3D" id="1.10.1060.10">
    <property type="entry name" value="Alpha-helical ferredoxin"/>
    <property type="match status" value="1"/>
</dbReference>
<dbReference type="EMBL" id="AP018694">
    <property type="protein sequence ID" value="BBE20597.1"/>
    <property type="molecule type" value="Genomic_DNA"/>
</dbReference>
<keyword evidence="3" id="KW-0560">Oxidoreductase</keyword>
<proteinExistence type="predicted"/>
<dbReference type="GO" id="GO:0005886">
    <property type="term" value="C:plasma membrane"/>
    <property type="evidence" value="ECO:0007669"/>
    <property type="project" value="TreeGrafter"/>
</dbReference>
<keyword evidence="2" id="KW-0479">Metal-binding</keyword>
<evidence type="ECO:0000256" key="5">
    <source>
        <dbReference type="ARBA" id="ARBA00023014"/>
    </source>
</evidence>
<dbReference type="PANTHER" id="PTHR43255:SF1">
    <property type="entry name" value="IRON-SULFUR-BINDING OXIDOREDUCTASE FADF-RELATED"/>
    <property type="match status" value="1"/>
</dbReference>
<dbReference type="Proteomes" id="UP001193389">
    <property type="component" value="Chromosome"/>
</dbReference>
<dbReference type="AlphaFoldDB" id="A0A5K7SGP0"/>
<evidence type="ECO:0000313" key="8">
    <source>
        <dbReference type="Proteomes" id="UP001193389"/>
    </source>
</evidence>
<dbReference type="Pfam" id="PF13183">
    <property type="entry name" value="Fer4_8"/>
    <property type="match status" value="1"/>
</dbReference>
<evidence type="ECO:0000256" key="4">
    <source>
        <dbReference type="ARBA" id="ARBA00023004"/>
    </source>
</evidence>
<evidence type="ECO:0000313" key="7">
    <source>
        <dbReference type="EMBL" id="BBE20597.1"/>
    </source>
</evidence>
<feature type="domain" description="4Fe-4S ferredoxin-type" evidence="6">
    <location>
        <begin position="9"/>
        <end position="41"/>
    </location>
</feature>
<evidence type="ECO:0000256" key="1">
    <source>
        <dbReference type="ARBA" id="ARBA00022485"/>
    </source>
</evidence>
<dbReference type="PROSITE" id="PS00198">
    <property type="entry name" value="4FE4S_FER_1"/>
    <property type="match status" value="2"/>
</dbReference>
<gene>
    <name evidence="7" type="ORF">AQPE_4791</name>
</gene>
<dbReference type="RefSeq" id="WP_318348727.1">
    <property type="nucleotide sequence ID" value="NZ_AP018694.1"/>
</dbReference>
<keyword evidence="1" id="KW-0004">4Fe-4S</keyword>
<dbReference type="GO" id="GO:0046872">
    <property type="term" value="F:metal ion binding"/>
    <property type="evidence" value="ECO:0007669"/>
    <property type="project" value="UniProtKB-KW"/>
</dbReference>
<dbReference type="PROSITE" id="PS51379">
    <property type="entry name" value="4FE4S_FER_2"/>
    <property type="match status" value="1"/>
</dbReference>
<dbReference type="InterPro" id="IPR051460">
    <property type="entry name" value="HdrC_iron-sulfur_subunit"/>
</dbReference>
<evidence type="ECO:0000256" key="3">
    <source>
        <dbReference type="ARBA" id="ARBA00023002"/>
    </source>
</evidence>
<keyword evidence="5" id="KW-0411">Iron-sulfur</keyword>
<dbReference type="InterPro" id="IPR017896">
    <property type="entry name" value="4Fe4S_Fe-S-bd"/>
</dbReference>
<dbReference type="KEGG" id="anf:AQPE_4791"/>
<keyword evidence="4" id="KW-0408">Iron</keyword>
<sequence>MELYQELTKDVRFVEGLKSCMNCGVCTAICPAAEFYDYDPRIIAGIVQSKDEKRIEELLKSETIWYCGECMSCKTRCPRGNTPGMIIMALRSLSQELGYFTESEKGRQQLAIKRVVGENIISKGYCVLPENLIPEMHPEQGPVGEWIYDNKEEVYERVGANYNGDGEGALRKIPQESMDEIYRIFEITGGIDRFEKIEYFSKLKAKNMGFTENEDNYADYVSHIFTTNNGKHNRQ</sequence>
<evidence type="ECO:0000259" key="6">
    <source>
        <dbReference type="PROSITE" id="PS51379"/>
    </source>
</evidence>